<dbReference type="PANTHER" id="PTHR24126">
    <property type="entry name" value="ANKYRIN REPEAT, PH AND SEC7 DOMAIN CONTAINING PROTEIN SECG-RELATED"/>
    <property type="match status" value="1"/>
</dbReference>
<evidence type="ECO:0008006" key="6">
    <source>
        <dbReference type="Google" id="ProtNLM"/>
    </source>
</evidence>
<evidence type="ECO:0000256" key="3">
    <source>
        <dbReference type="PROSITE-ProRule" id="PRU00023"/>
    </source>
</evidence>
<evidence type="ECO:0000256" key="1">
    <source>
        <dbReference type="ARBA" id="ARBA00022737"/>
    </source>
</evidence>
<dbReference type="InterPro" id="IPR036770">
    <property type="entry name" value="Ankyrin_rpt-contain_sf"/>
</dbReference>
<keyword evidence="5" id="KW-1185">Reference proteome</keyword>
<dbReference type="EMBL" id="JAKNSF020000129">
    <property type="protein sequence ID" value="KAK7713070.1"/>
    <property type="molecule type" value="Genomic_DNA"/>
</dbReference>
<evidence type="ECO:0000313" key="5">
    <source>
        <dbReference type="Proteomes" id="UP001430848"/>
    </source>
</evidence>
<keyword evidence="2 3" id="KW-0040">ANK repeat</keyword>
<sequence>MSLNESLNSLAGAITSAARENKVEDLQSLLGKWESPVREPLQRALNAALRQGHVGPANLLLDRGCYCGFHETQAALEGGHKIAIFECMLQHGWDVDFSLDHRGDALVCSLLFATTPDLPRWLLEHGADPNANPRSDPVCSTALEAACSRPSIPADIVSLLLKHGAMGSLAVLVAAWNGNVEALCVLLDEGGEMFGIDMMPEAENPDWALKEEWGTALHGAAAKGEMACVEFLLSRGARTDIRNGAGLTPEQAAEHFEHKEWQALFQMLAPRAGSELSRNAAGK</sequence>
<dbReference type="Gene3D" id="1.25.40.20">
    <property type="entry name" value="Ankyrin repeat-containing domain"/>
    <property type="match status" value="1"/>
</dbReference>
<dbReference type="SUPFAM" id="SSF48403">
    <property type="entry name" value="Ankyrin repeat"/>
    <property type="match status" value="1"/>
</dbReference>
<reference evidence="4 5" key="1">
    <citation type="submission" date="2024-02" db="EMBL/GenBank/DDBJ databases">
        <title>De novo assembly and annotation of 12 fungi associated with fruit tree decline syndrome in Ontario, Canada.</title>
        <authorList>
            <person name="Sulman M."/>
            <person name="Ellouze W."/>
            <person name="Ilyukhin E."/>
        </authorList>
    </citation>
    <scope>NUCLEOTIDE SEQUENCE [LARGE SCALE GENOMIC DNA]</scope>
    <source>
        <strain evidence="4 5">M169</strain>
    </source>
</reference>
<dbReference type="Pfam" id="PF00023">
    <property type="entry name" value="Ank"/>
    <property type="match status" value="1"/>
</dbReference>
<organism evidence="4 5">
    <name type="scientific">Diaporthe eres</name>
    <name type="common">Phomopsis oblonga</name>
    <dbReference type="NCBI Taxonomy" id="83184"/>
    <lineage>
        <taxon>Eukaryota</taxon>
        <taxon>Fungi</taxon>
        <taxon>Dikarya</taxon>
        <taxon>Ascomycota</taxon>
        <taxon>Pezizomycotina</taxon>
        <taxon>Sordariomycetes</taxon>
        <taxon>Sordariomycetidae</taxon>
        <taxon>Diaporthales</taxon>
        <taxon>Diaporthaceae</taxon>
        <taxon>Diaporthe</taxon>
        <taxon>Diaporthe eres species complex</taxon>
    </lineage>
</organism>
<evidence type="ECO:0000313" key="4">
    <source>
        <dbReference type="EMBL" id="KAK7713070.1"/>
    </source>
</evidence>
<dbReference type="PROSITE" id="PS50088">
    <property type="entry name" value="ANK_REPEAT"/>
    <property type="match status" value="1"/>
</dbReference>
<gene>
    <name evidence="4" type="ORF">SLS63_012152</name>
</gene>
<keyword evidence="1" id="KW-0677">Repeat</keyword>
<proteinExistence type="predicted"/>
<dbReference type="PANTHER" id="PTHR24126:SF14">
    <property type="entry name" value="ANK_REP_REGION DOMAIN-CONTAINING PROTEIN"/>
    <property type="match status" value="1"/>
</dbReference>
<protein>
    <recommendedName>
        <fullName evidence="6">Ankyrin repeat protein</fullName>
    </recommendedName>
</protein>
<dbReference type="PROSITE" id="PS50297">
    <property type="entry name" value="ANK_REP_REGION"/>
    <property type="match status" value="1"/>
</dbReference>
<dbReference type="InterPro" id="IPR002110">
    <property type="entry name" value="Ankyrin_rpt"/>
</dbReference>
<evidence type="ECO:0000256" key="2">
    <source>
        <dbReference type="ARBA" id="ARBA00023043"/>
    </source>
</evidence>
<feature type="repeat" description="ANK" evidence="3">
    <location>
        <begin position="212"/>
        <end position="244"/>
    </location>
</feature>
<accession>A0ABR1NS38</accession>
<dbReference type="SMART" id="SM00248">
    <property type="entry name" value="ANK"/>
    <property type="match status" value="2"/>
</dbReference>
<dbReference type="Proteomes" id="UP001430848">
    <property type="component" value="Unassembled WGS sequence"/>
</dbReference>
<comment type="caution">
    <text evidence="4">The sequence shown here is derived from an EMBL/GenBank/DDBJ whole genome shotgun (WGS) entry which is preliminary data.</text>
</comment>
<name>A0ABR1NS38_DIAER</name>